<sequence length="70" mass="8223">MLDCWHELLVTVFLVILLNPLATKYNTFGRAYLENLFPIFFLIIIYVKSVSVRNYPQTANQRLAVSFVQR</sequence>
<feature type="transmembrane region" description="Helical" evidence="1">
    <location>
        <begin position="32"/>
        <end position="52"/>
    </location>
</feature>
<keyword evidence="3" id="KW-1185">Reference proteome</keyword>
<proteinExistence type="predicted"/>
<evidence type="ECO:0000313" key="3">
    <source>
        <dbReference type="Proteomes" id="UP000269154"/>
    </source>
</evidence>
<protein>
    <submittedName>
        <fullName evidence="2">Uncharacterized protein</fullName>
    </submittedName>
</protein>
<dbReference type="Proteomes" id="UP000269154">
    <property type="component" value="Unassembled WGS sequence"/>
</dbReference>
<gene>
    <name evidence="2" type="ORF">D5R40_18980</name>
</gene>
<accession>A0A3N6QFM3</accession>
<comment type="caution">
    <text evidence="2">The sequence shown here is derived from an EMBL/GenBank/DDBJ whole genome shotgun (WGS) entry which is preliminary data.</text>
</comment>
<keyword evidence="1" id="KW-0812">Transmembrane</keyword>
<organism evidence="2 3">
    <name type="scientific">Okeania hirsuta</name>
    <dbReference type="NCBI Taxonomy" id="1458930"/>
    <lineage>
        <taxon>Bacteria</taxon>
        <taxon>Bacillati</taxon>
        <taxon>Cyanobacteriota</taxon>
        <taxon>Cyanophyceae</taxon>
        <taxon>Oscillatoriophycideae</taxon>
        <taxon>Oscillatoriales</taxon>
        <taxon>Microcoleaceae</taxon>
        <taxon>Okeania</taxon>
    </lineage>
</organism>
<evidence type="ECO:0000256" key="1">
    <source>
        <dbReference type="SAM" id="Phobius"/>
    </source>
</evidence>
<keyword evidence="1" id="KW-1133">Transmembrane helix</keyword>
<dbReference type="EMBL" id="RCBY01000114">
    <property type="protein sequence ID" value="RQH36692.1"/>
    <property type="molecule type" value="Genomic_DNA"/>
</dbReference>
<evidence type="ECO:0000313" key="2">
    <source>
        <dbReference type="EMBL" id="RQH36692.1"/>
    </source>
</evidence>
<reference evidence="2 3" key="1">
    <citation type="journal article" date="2018" name="ACS Chem. Biol.">
        <title>Ketoreductase domain dysfunction expands chemodiversity: malyngamide biosynthesis in the cyanobacterium Okeania hirsuta.</title>
        <authorList>
            <person name="Moss N.A."/>
            <person name="Leao T."/>
            <person name="Rankin M."/>
            <person name="McCullough T.M."/>
            <person name="Qu P."/>
            <person name="Korobeynikov A."/>
            <person name="Smith J.L."/>
            <person name="Gerwick L."/>
            <person name="Gerwick W.H."/>
        </authorList>
    </citation>
    <scope>NUCLEOTIDE SEQUENCE [LARGE SCALE GENOMIC DNA]</scope>
    <source>
        <strain evidence="2 3">PAB10Feb10-1</strain>
    </source>
</reference>
<keyword evidence="1" id="KW-0472">Membrane</keyword>
<name>A0A3N6QFM3_9CYAN</name>
<dbReference type="AlphaFoldDB" id="A0A3N6QFM3"/>